<evidence type="ECO:0000313" key="1">
    <source>
        <dbReference type="EMBL" id="OCB02817.1"/>
    </source>
</evidence>
<protein>
    <submittedName>
        <fullName evidence="1">Uncharacterized protein</fullName>
    </submittedName>
</protein>
<comment type="caution">
    <text evidence="1">The sequence shown here is derived from an EMBL/GenBank/DDBJ whole genome shotgun (WGS) entry which is preliminary data.</text>
</comment>
<dbReference type="AlphaFoldDB" id="A0A1B9BYN7"/>
<evidence type="ECO:0000313" key="2">
    <source>
        <dbReference type="Proteomes" id="UP000093129"/>
    </source>
</evidence>
<dbReference type="RefSeq" id="WP_065413299.1">
    <property type="nucleotide sequence ID" value="NZ_MASQ01000086.1"/>
</dbReference>
<dbReference type="Proteomes" id="UP000093129">
    <property type="component" value="Unassembled WGS sequence"/>
</dbReference>
<accession>A0A1B9BYN7</accession>
<dbReference type="EMBL" id="MASQ01000086">
    <property type="protein sequence ID" value="OCB02817.1"/>
    <property type="molecule type" value="Genomic_DNA"/>
</dbReference>
<name>A0A1B9BYN7_9PROT</name>
<organism evidence="1 2">
    <name type="scientific">Acidithiobacillus ferrivorans</name>
    <dbReference type="NCBI Taxonomy" id="160808"/>
    <lineage>
        <taxon>Bacteria</taxon>
        <taxon>Pseudomonadati</taxon>
        <taxon>Pseudomonadota</taxon>
        <taxon>Acidithiobacillia</taxon>
        <taxon>Acidithiobacillales</taxon>
        <taxon>Acidithiobacillaceae</taxon>
        <taxon>Acidithiobacillus</taxon>
    </lineage>
</organism>
<proteinExistence type="predicted"/>
<reference evidence="1 2" key="1">
    <citation type="submission" date="2016-07" db="EMBL/GenBank/DDBJ databases">
        <title>Draft genome of a psychrotolerant acidophile Acidithiobacillus ferrivorans strain YL15.</title>
        <authorList>
            <person name="Peng T."/>
            <person name="Ma L."/>
            <person name="Nan M."/>
            <person name="An N."/>
            <person name="Wang M."/>
            <person name="Qiu G."/>
            <person name="Zeng W."/>
        </authorList>
    </citation>
    <scope>NUCLEOTIDE SEQUENCE [LARGE SCALE GENOMIC DNA]</scope>
    <source>
        <strain evidence="1 2">YL15</strain>
    </source>
</reference>
<sequence>MINHREINKYMEQYPDEKVVEVAMQLWVKMSVEIVTIIGLDGFNALYQRCVILAEAKSPCLHVRKSDTKEMQSYDIITLLKHSDGTQTPTQIRSINCLLLTTFSDILSSLIGDQLTSRILEVAWEGTVINQVRGEM</sequence>
<gene>
    <name evidence="1" type="ORF">BBC27_10955</name>
</gene>